<reference evidence="1 2" key="1">
    <citation type="submission" date="2016-05" db="EMBL/GenBank/DDBJ databases">
        <title>Genome sequencing reveals origins of a unique bacterial endosymbiosis in the earliest lineages of terrestrial Fungi.</title>
        <authorList>
            <consortium name="DOE Joint Genome Institute"/>
            <person name="Uehling J."/>
            <person name="Gryganskyi A."/>
            <person name="Hameed K."/>
            <person name="Tschaplinski T."/>
            <person name="Misztal P."/>
            <person name="Wu S."/>
            <person name="Desiro A."/>
            <person name="Vande Pol N."/>
            <person name="Du Z.-Y."/>
            <person name="Zienkiewicz A."/>
            <person name="Zienkiewicz K."/>
            <person name="Morin E."/>
            <person name="Tisserant E."/>
            <person name="Splivallo R."/>
            <person name="Hainaut M."/>
            <person name="Henrissat B."/>
            <person name="Ohm R."/>
            <person name="Kuo A."/>
            <person name="Yan J."/>
            <person name="Lipzen A."/>
            <person name="Nolan M."/>
            <person name="Labutti K."/>
            <person name="Barry K."/>
            <person name="Goldstein A."/>
            <person name="Labbe J."/>
            <person name="Schadt C."/>
            <person name="Tuskan G."/>
            <person name="Grigoriev I."/>
            <person name="Martin F."/>
            <person name="Vilgalys R."/>
            <person name="Bonito G."/>
        </authorList>
    </citation>
    <scope>NUCLEOTIDE SEQUENCE [LARGE SCALE GENOMIC DNA]</scope>
    <source>
        <strain evidence="1 2">AG-77</strain>
    </source>
</reference>
<evidence type="ECO:0000313" key="1">
    <source>
        <dbReference type="EMBL" id="OAQ35050.1"/>
    </source>
</evidence>
<evidence type="ECO:0000313" key="2">
    <source>
        <dbReference type="Proteomes" id="UP000078512"/>
    </source>
</evidence>
<name>A0A197KC27_9FUNG</name>
<protein>
    <submittedName>
        <fullName evidence="1">Uncharacterized protein</fullName>
    </submittedName>
</protein>
<keyword evidence="2" id="KW-1185">Reference proteome</keyword>
<accession>A0A197KC27</accession>
<proteinExistence type="predicted"/>
<dbReference type="Proteomes" id="UP000078512">
    <property type="component" value="Unassembled WGS sequence"/>
</dbReference>
<dbReference type="EMBL" id="KV442015">
    <property type="protein sequence ID" value="OAQ35050.1"/>
    <property type="molecule type" value="Genomic_DNA"/>
</dbReference>
<gene>
    <name evidence="1" type="ORF">K457DRAFT_1496081</name>
</gene>
<organism evidence="1 2">
    <name type="scientific">Linnemannia elongata AG-77</name>
    <dbReference type="NCBI Taxonomy" id="1314771"/>
    <lineage>
        <taxon>Eukaryota</taxon>
        <taxon>Fungi</taxon>
        <taxon>Fungi incertae sedis</taxon>
        <taxon>Mucoromycota</taxon>
        <taxon>Mortierellomycotina</taxon>
        <taxon>Mortierellomycetes</taxon>
        <taxon>Mortierellales</taxon>
        <taxon>Mortierellaceae</taxon>
        <taxon>Linnemannia</taxon>
    </lineage>
</organism>
<sequence length="61" mass="6893">MTWDGTEAKGYSDSYLFSLLTTPLAYIHRLHHPTLQHHPHSTSIPFHSFFASPSALARINS</sequence>
<dbReference type="AlphaFoldDB" id="A0A197KC27"/>